<dbReference type="InterPro" id="IPR051198">
    <property type="entry name" value="BchE-like"/>
</dbReference>
<evidence type="ECO:0000313" key="9">
    <source>
        <dbReference type="EMBL" id="ABK19752.1"/>
    </source>
</evidence>
<keyword evidence="6" id="KW-0408">Iron</keyword>
<keyword evidence="7" id="KW-0411">Iron-sulfur</keyword>
<dbReference type="InParanoid" id="A0LQQ0"/>
<protein>
    <submittedName>
        <fullName evidence="9">Radical SAM domain protein</fullName>
    </submittedName>
</protein>
<gene>
    <name evidence="9" type="ordered locus">Sfum_4087</name>
</gene>
<dbReference type="EMBL" id="CP000478">
    <property type="protein sequence ID" value="ABK19752.1"/>
    <property type="molecule type" value="Genomic_DNA"/>
</dbReference>
<dbReference type="InterPro" id="IPR034466">
    <property type="entry name" value="Methyltransferase_Class_B"/>
</dbReference>
<evidence type="ECO:0000256" key="5">
    <source>
        <dbReference type="ARBA" id="ARBA00022723"/>
    </source>
</evidence>
<evidence type="ECO:0000256" key="6">
    <source>
        <dbReference type="ARBA" id="ARBA00023004"/>
    </source>
</evidence>
<dbReference type="OrthoDB" id="9762608at2"/>
<feature type="domain" description="Radical SAM core" evidence="8">
    <location>
        <begin position="190"/>
        <end position="408"/>
    </location>
</feature>
<dbReference type="InterPro" id="IPR023404">
    <property type="entry name" value="rSAM_horseshoe"/>
</dbReference>
<keyword evidence="4" id="KW-0949">S-adenosyl-L-methionine</keyword>
<dbReference type="Gene3D" id="3.80.30.20">
    <property type="entry name" value="tm_1862 like domain"/>
    <property type="match status" value="1"/>
</dbReference>
<dbReference type="STRING" id="335543.Sfum_4087"/>
<keyword evidence="2" id="KW-0489">Methyltransferase</keyword>
<name>A0LQQ0_SYNFM</name>
<dbReference type="PROSITE" id="PS51918">
    <property type="entry name" value="RADICAL_SAM"/>
    <property type="match status" value="1"/>
</dbReference>
<dbReference type="HOGENOM" id="CLU_021572_4_3_7"/>
<evidence type="ECO:0000256" key="4">
    <source>
        <dbReference type="ARBA" id="ARBA00022691"/>
    </source>
</evidence>
<evidence type="ECO:0000259" key="8">
    <source>
        <dbReference type="PROSITE" id="PS51918"/>
    </source>
</evidence>
<accession>A0LQQ0</accession>
<dbReference type="CDD" id="cd01335">
    <property type="entry name" value="Radical_SAM"/>
    <property type="match status" value="1"/>
</dbReference>
<dbReference type="Gene3D" id="3.40.50.280">
    <property type="entry name" value="Cobalamin-binding domain"/>
    <property type="match status" value="1"/>
</dbReference>
<dbReference type="PANTHER" id="PTHR43409:SF7">
    <property type="entry name" value="BLL1977 PROTEIN"/>
    <property type="match status" value="1"/>
</dbReference>
<dbReference type="InterPro" id="IPR006638">
    <property type="entry name" value="Elp3/MiaA/NifB-like_rSAM"/>
</dbReference>
<organism evidence="9 10">
    <name type="scientific">Syntrophobacter fumaroxidans (strain DSM 10017 / MPOB)</name>
    <dbReference type="NCBI Taxonomy" id="335543"/>
    <lineage>
        <taxon>Bacteria</taxon>
        <taxon>Pseudomonadati</taxon>
        <taxon>Thermodesulfobacteriota</taxon>
        <taxon>Syntrophobacteria</taxon>
        <taxon>Syntrophobacterales</taxon>
        <taxon>Syntrophobacteraceae</taxon>
        <taxon>Syntrophobacter</taxon>
    </lineage>
</organism>
<dbReference type="SFLD" id="SFLDS00029">
    <property type="entry name" value="Radical_SAM"/>
    <property type="match status" value="1"/>
</dbReference>
<dbReference type="eggNOG" id="COG1032">
    <property type="taxonomic scope" value="Bacteria"/>
</dbReference>
<keyword evidence="10" id="KW-1185">Reference proteome</keyword>
<dbReference type="AlphaFoldDB" id="A0LQQ0"/>
<keyword evidence="3" id="KW-0808">Transferase</keyword>
<dbReference type="GO" id="GO:0046872">
    <property type="term" value="F:metal ion binding"/>
    <property type="evidence" value="ECO:0007669"/>
    <property type="project" value="UniProtKB-KW"/>
</dbReference>
<comment type="cofactor">
    <cofactor evidence="1">
        <name>[4Fe-4S] cluster</name>
        <dbReference type="ChEBI" id="CHEBI:49883"/>
    </cofactor>
</comment>
<keyword evidence="5" id="KW-0479">Metal-binding</keyword>
<evidence type="ECO:0000256" key="2">
    <source>
        <dbReference type="ARBA" id="ARBA00022603"/>
    </source>
</evidence>
<dbReference type="SFLD" id="SFLDG01082">
    <property type="entry name" value="B12-binding_domain_containing"/>
    <property type="match status" value="1"/>
</dbReference>
<dbReference type="PANTHER" id="PTHR43409">
    <property type="entry name" value="ANAEROBIC MAGNESIUM-PROTOPORPHYRIN IX MONOMETHYL ESTER CYCLASE-RELATED"/>
    <property type="match status" value="1"/>
</dbReference>
<proteinExistence type="predicted"/>
<evidence type="ECO:0000256" key="3">
    <source>
        <dbReference type="ARBA" id="ARBA00022679"/>
    </source>
</evidence>
<dbReference type="GO" id="GO:0005829">
    <property type="term" value="C:cytosol"/>
    <property type="evidence" value="ECO:0007669"/>
    <property type="project" value="TreeGrafter"/>
</dbReference>
<dbReference type="Proteomes" id="UP000001784">
    <property type="component" value="Chromosome"/>
</dbReference>
<dbReference type="Pfam" id="PF04055">
    <property type="entry name" value="Radical_SAM"/>
    <property type="match status" value="1"/>
</dbReference>
<reference evidence="9 10" key="1">
    <citation type="submission" date="2006-10" db="EMBL/GenBank/DDBJ databases">
        <title>Complete sequence of Syntrophobacter fumaroxidans MPOB.</title>
        <authorList>
            <consortium name="US DOE Joint Genome Institute"/>
            <person name="Copeland A."/>
            <person name="Lucas S."/>
            <person name="Lapidus A."/>
            <person name="Barry K."/>
            <person name="Detter J.C."/>
            <person name="Glavina del Rio T."/>
            <person name="Hammon N."/>
            <person name="Israni S."/>
            <person name="Pitluck S."/>
            <person name="Goltsman E.G."/>
            <person name="Martinez M."/>
            <person name="Schmutz J."/>
            <person name="Larimer F."/>
            <person name="Land M."/>
            <person name="Hauser L."/>
            <person name="Kyrpides N."/>
            <person name="Kim E."/>
            <person name="Boone D.R."/>
            <person name="Brockman F."/>
            <person name="Culley D."/>
            <person name="Ferry J."/>
            <person name="Gunsalus R."/>
            <person name="McInerney M.J."/>
            <person name="Morrison M."/>
            <person name="Plugge C."/>
            <person name="Rohlin L."/>
            <person name="Scholten J."/>
            <person name="Sieber J."/>
            <person name="Stams A.J.M."/>
            <person name="Worm P."/>
            <person name="Henstra A.M."/>
            <person name="Richardson P."/>
        </authorList>
    </citation>
    <scope>NUCLEOTIDE SEQUENCE [LARGE SCALE GENOMIC DNA]</scope>
    <source>
        <strain evidence="10">DSM 10017 / MPOB</strain>
    </source>
</reference>
<dbReference type="GO" id="GO:0051539">
    <property type="term" value="F:4 iron, 4 sulfur cluster binding"/>
    <property type="evidence" value="ECO:0007669"/>
    <property type="project" value="UniProtKB-KW"/>
</dbReference>
<sequence length="458" mass="50554" precursor="true">MRILLINPSWGGRLERQRYNRAWPPLDLLYAASRLRENGWDVHLCDARASGISPESAAARYGNADWVVVSSSPLDRWQCPNLDIDPLLAWTRVFPAERLIVYGVHPTLFPEAVLDASGARAVLRGEPEDTLPALCSALVGDDSRLESVPGVSYRAGGRTIHTPAAAPVDLSALPLPAYDLTVSRDYGYELLGANMAVLETARGCPHSCTFCLKAMYGHGMREKNAAQVAAEVALVGNLGYRCVYFIDLELCLKRHRTLELCGIMRRSRLPWACQTRVDDVEPELLGEMAASGCRLIHFGIESGASGTHRRLRKNISVTQTENAVRWAKAAGIATAGFFLLGFPWETPKDWLATESLARRLNLTYASFHPVTPYPCTKLGEMLDLSGPWWENAGAARIDDARLKRIVLRYCLRPSYVAEFLRRGTNRLAAAGLFLEFLKGVRARLPGTSHPGSSRKAGR</sequence>
<dbReference type="InterPro" id="IPR007197">
    <property type="entry name" value="rSAM"/>
</dbReference>
<dbReference type="GO" id="GO:0003824">
    <property type="term" value="F:catalytic activity"/>
    <property type="evidence" value="ECO:0007669"/>
    <property type="project" value="InterPro"/>
</dbReference>
<dbReference type="SUPFAM" id="SSF102114">
    <property type="entry name" value="Radical SAM enzymes"/>
    <property type="match status" value="1"/>
</dbReference>
<dbReference type="RefSeq" id="WP_011700865.1">
    <property type="nucleotide sequence ID" value="NC_008554.1"/>
</dbReference>
<dbReference type="KEGG" id="sfu:Sfum_4087"/>
<dbReference type="SFLD" id="SFLDG01123">
    <property type="entry name" value="methyltransferase_(Class_B)"/>
    <property type="match status" value="1"/>
</dbReference>
<evidence type="ECO:0000313" key="10">
    <source>
        <dbReference type="Proteomes" id="UP000001784"/>
    </source>
</evidence>
<evidence type="ECO:0000256" key="7">
    <source>
        <dbReference type="ARBA" id="ARBA00023014"/>
    </source>
</evidence>
<evidence type="ECO:0000256" key="1">
    <source>
        <dbReference type="ARBA" id="ARBA00001966"/>
    </source>
</evidence>
<dbReference type="SMART" id="SM00729">
    <property type="entry name" value="Elp3"/>
    <property type="match status" value="1"/>
</dbReference>
<dbReference type="InterPro" id="IPR058240">
    <property type="entry name" value="rSAM_sf"/>
</dbReference>